<dbReference type="STRING" id="46731.A0A3M6UA65"/>
<accession>A0A3M6UA65</accession>
<protein>
    <submittedName>
        <fullName evidence="1">Uncharacterized protein</fullName>
    </submittedName>
</protein>
<name>A0A3M6UA65_POCDA</name>
<gene>
    <name evidence="1" type="ORF">pdam_00022731</name>
</gene>
<reference evidence="1 2" key="1">
    <citation type="journal article" date="2018" name="Sci. Rep.">
        <title>Comparative analysis of the Pocillopora damicornis genome highlights role of immune system in coral evolution.</title>
        <authorList>
            <person name="Cunning R."/>
            <person name="Bay R.A."/>
            <person name="Gillette P."/>
            <person name="Baker A.C."/>
            <person name="Traylor-Knowles N."/>
        </authorList>
    </citation>
    <scope>NUCLEOTIDE SEQUENCE [LARGE SCALE GENOMIC DNA]</scope>
    <source>
        <strain evidence="1">RSMAS</strain>
        <tissue evidence="1">Whole animal</tissue>
    </source>
</reference>
<dbReference type="AlphaFoldDB" id="A0A3M6UA65"/>
<dbReference type="EMBL" id="RCHS01001976">
    <property type="protein sequence ID" value="RMX50378.1"/>
    <property type="molecule type" value="Genomic_DNA"/>
</dbReference>
<sequence length="161" mass="18276">MFDKDSSLPTDDVNSRSNIWDVAIDVKDNFFLLTALEKPGTEKSCWVKRLANTADLYYRFCLKEEVDCIGLSVSDTWTILALKAPASMEEYGNDGDEYGNRLNKFELERLQGYGPAKLAFHRKGAHVIVVSTDAGKDLISMKMYTKDDELMLIVQIHQEDI</sequence>
<keyword evidence="2" id="KW-1185">Reference proteome</keyword>
<comment type="caution">
    <text evidence="1">The sequence shown here is derived from an EMBL/GenBank/DDBJ whole genome shotgun (WGS) entry which is preliminary data.</text>
</comment>
<proteinExistence type="predicted"/>
<evidence type="ECO:0000313" key="1">
    <source>
        <dbReference type="EMBL" id="RMX50378.1"/>
    </source>
</evidence>
<evidence type="ECO:0000313" key="2">
    <source>
        <dbReference type="Proteomes" id="UP000275408"/>
    </source>
</evidence>
<organism evidence="1 2">
    <name type="scientific">Pocillopora damicornis</name>
    <name type="common">Cauliflower coral</name>
    <name type="synonym">Millepora damicornis</name>
    <dbReference type="NCBI Taxonomy" id="46731"/>
    <lineage>
        <taxon>Eukaryota</taxon>
        <taxon>Metazoa</taxon>
        <taxon>Cnidaria</taxon>
        <taxon>Anthozoa</taxon>
        <taxon>Hexacorallia</taxon>
        <taxon>Scleractinia</taxon>
        <taxon>Astrocoeniina</taxon>
        <taxon>Pocilloporidae</taxon>
        <taxon>Pocillopora</taxon>
    </lineage>
</organism>
<dbReference type="Proteomes" id="UP000275408">
    <property type="component" value="Unassembled WGS sequence"/>
</dbReference>